<feature type="compositionally biased region" description="Low complexity" evidence="2">
    <location>
        <begin position="365"/>
        <end position="390"/>
    </location>
</feature>
<evidence type="ECO:0000256" key="1">
    <source>
        <dbReference type="PROSITE-ProRule" id="PRU00094"/>
    </source>
</evidence>
<proteinExistence type="predicted"/>
<keyword evidence="1" id="KW-0479">Metal-binding</keyword>
<reference evidence="4" key="1">
    <citation type="submission" date="2022-08" db="EMBL/GenBank/DDBJ databases">
        <authorList>
            <consortium name="DOE Joint Genome Institute"/>
            <person name="Min B."/>
            <person name="Riley R."/>
            <person name="Sierra-Patev S."/>
            <person name="Naranjo-Ortiz M."/>
            <person name="Looney B."/>
            <person name="Konkel Z."/>
            <person name="Slot J.C."/>
            <person name="Sakamoto Y."/>
            <person name="Steenwyk J.L."/>
            <person name="Rokas A."/>
            <person name="Carro J."/>
            <person name="Camarero S."/>
            <person name="Ferreira P."/>
            <person name="Molpeceres G."/>
            <person name="Ruiz-Duenas F.J."/>
            <person name="Serrano A."/>
            <person name="Henrissat B."/>
            <person name="Drula E."/>
            <person name="Hughes K.W."/>
            <person name="Mata J.L."/>
            <person name="Ishikawa N.K."/>
            <person name="Vargas-Isla R."/>
            <person name="Ushijima S."/>
            <person name="Smith C.A."/>
            <person name="Ahrendt S."/>
            <person name="Andreopoulos W."/>
            <person name="He G."/>
            <person name="Labutti K."/>
            <person name="Lipzen A."/>
            <person name="Ng V."/>
            <person name="Sandor L."/>
            <person name="Barry K."/>
            <person name="Martinez A.T."/>
            <person name="Xiao Y."/>
            <person name="Gibbons J.G."/>
            <person name="Terashima K."/>
            <person name="Hibbett D.S."/>
            <person name="Grigoriev I.V."/>
        </authorList>
    </citation>
    <scope>NUCLEOTIDE SEQUENCE</scope>
    <source>
        <strain evidence="4">TFB10827</strain>
    </source>
</reference>
<feature type="compositionally biased region" description="Low complexity" evidence="2">
    <location>
        <begin position="127"/>
        <end position="137"/>
    </location>
</feature>
<gene>
    <name evidence="4" type="ORF">F5050DRAFT_544219</name>
</gene>
<comment type="caution">
    <text evidence="4">The sequence shown here is derived from an EMBL/GenBank/DDBJ whole genome shotgun (WGS) entry which is preliminary data.</text>
</comment>
<keyword evidence="1" id="KW-0862">Zinc</keyword>
<name>A0ABQ8Q6X3_9AGAR</name>
<evidence type="ECO:0000313" key="5">
    <source>
        <dbReference type="Proteomes" id="UP001163828"/>
    </source>
</evidence>
<evidence type="ECO:0000259" key="3">
    <source>
        <dbReference type="PROSITE" id="PS50114"/>
    </source>
</evidence>
<dbReference type="Proteomes" id="UP001163828">
    <property type="component" value="Unassembled WGS sequence"/>
</dbReference>
<organism evidence="4 5">
    <name type="scientific">Lentinula boryana</name>
    <dbReference type="NCBI Taxonomy" id="40481"/>
    <lineage>
        <taxon>Eukaryota</taxon>
        <taxon>Fungi</taxon>
        <taxon>Dikarya</taxon>
        <taxon>Basidiomycota</taxon>
        <taxon>Agaricomycotina</taxon>
        <taxon>Agaricomycetes</taxon>
        <taxon>Agaricomycetidae</taxon>
        <taxon>Agaricales</taxon>
        <taxon>Marasmiineae</taxon>
        <taxon>Omphalotaceae</taxon>
        <taxon>Lentinula</taxon>
    </lineage>
</organism>
<feature type="compositionally biased region" description="Polar residues" evidence="2">
    <location>
        <begin position="292"/>
        <end position="320"/>
    </location>
</feature>
<dbReference type="Gene3D" id="3.30.50.10">
    <property type="entry name" value="Erythroid Transcription Factor GATA-1, subunit A"/>
    <property type="match status" value="1"/>
</dbReference>
<feature type="compositionally biased region" description="Pro residues" evidence="2">
    <location>
        <begin position="57"/>
        <end position="74"/>
    </location>
</feature>
<feature type="region of interest" description="Disordered" evidence="2">
    <location>
        <begin position="292"/>
        <end position="424"/>
    </location>
</feature>
<dbReference type="InterPro" id="IPR013088">
    <property type="entry name" value="Znf_NHR/GATA"/>
</dbReference>
<feature type="compositionally biased region" description="Low complexity" evidence="2">
    <location>
        <begin position="75"/>
        <end position="86"/>
    </location>
</feature>
<feature type="compositionally biased region" description="Polar residues" evidence="2">
    <location>
        <begin position="328"/>
        <end position="352"/>
    </location>
</feature>
<feature type="domain" description="GATA-type" evidence="3">
    <location>
        <begin position="432"/>
        <end position="455"/>
    </location>
</feature>
<keyword evidence="5" id="KW-1185">Reference proteome</keyword>
<feature type="compositionally biased region" description="Low complexity" evidence="2">
    <location>
        <begin position="17"/>
        <end position="26"/>
    </location>
</feature>
<keyword evidence="1" id="KW-0863">Zinc-finger</keyword>
<feature type="region of interest" description="Disordered" evidence="2">
    <location>
        <begin position="1"/>
        <end position="234"/>
    </location>
</feature>
<dbReference type="EMBL" id="MU790713">
    <property type="protein sequence ID" value="KAJ3994271.1"/>
    <property type="molecule type" value="Genomic_DNA"/>
</dbReference>
<evidence type="ECO:0000313" key="4">
    <source>
        <dbReference type="EMBL" id="KAJ3994271.1"/>
    </source>
</evidence>
<feature type="compositionally biased region" description="Low complexity" evidence="2">
    <location>
        <begin position="398"/>
        <end position="411"/>
    </location>
</feature>
<feature type="compositionally biased region" description="Pro residues" evidence="2">
    <location>
        <begin position="41"/>
        <end position="50"/>
    </location>
</feature>
<dbReference type="InterPro" id="IPR000679">
    <property type="entry name" value="Znf_GATA"/>
</dbReference>
<accession>A0ABQ8Q6X3</accession>
<dbReference type="PROSITE" id="PS50114">
    <property type="entry name" value="GATA_ZN_FINGER_2"/>
    <property type="match status" value="1"/>
</dbReference>
<feature type="compositionally biased region" description="Low complexity" evidence="2">
    <location>
        <begin position="171"/>
        <end position="180"/>
    </location>
</feature>
<protein>
    <recommendedName>
        <fullName evidence="3">GATA-type domain-containing protein</fullName>
    </recommendedName>
</protein>
<sequence>MAADSRYLYHPAHQGLNSPQYNYQYQSPPPTTSYEQSPVQHAPPLPPPPLRNMRTSQPPPHSPQAQYPPQPQPPAQAAGYAPAHSSYSSQSHYMTHSQPAPPQSATAQHTPPPPLQPQQQWSNENWQPQYSQYPSHVSQHHHQQQQQLSSPLPPTVAPENTYNPTPGRPDTSPTLSTSSLRGYDDRTGPMHNHHQPPPPSSIHGAPPTKYRQREEESPSSYTNSQPPSPNLFTGLDYNQLMKQIKFVESPLLETLSTFRSPHPETLEQMVHAATYAAHVLNSAAGITAITTSPTPSGTYQQTNAIPTSQGYNNHRISPPTSRDRMDSNTHSSHNHTLASDNSPPLSASTTGSLKRRHTNEYPENSQQSPSLGGSSSGLPPGPGSQVLIQQPLPPPSSLPQQPGQQQQSFSHPLPPSQLQPGGVAASNLPLVQSEGQTCLGCNATSTPEWRRGPMGTCNSFFVCFPCTFWVRGGPCPLINSMSWIYDSHFSFQTYCNVHALVANCASCLPFAVRKRYSLYSLLFSVYRSAYAVQRMWIGVCKTYQETGSRTCTSKREWKE</sequence>
<feature type="compositionally biased region" description="Polar residues" evidence="2">
    <location>
        <begin position="87"/>
        <end position="107"/>
    </location>
</feature>
<evidence type="ECO:0000256" key="2">
    <source>
        <dbReference type="SAM" id="MobiDB-lite"/>
    </source>
</evidence>